<comment type="similarity">
    <text evidence="8">Belongs to the MGMT family.</text>
</comment>
<dbReference type="Gene3D" id="3.30.160.70">
    <property type="entry name" value="Methylated DNA-protein cysteine methyltransferase domain"/>
    <property type="match status" value="1"/>
</dbReference>
<dbReference type="SUPFAM" id="SSF53155">
    <property type="entry name" value="Methylated DNA-protein cysteine methyltransferase domain"/>
    <property type="match status" value="1"/>
</dbReference>
<dbReference type="GO" id="GO:0005737">
    <property type="term" value="C:cytoplasm"/>
    <property type="evidence" value="ECO:0007669"/>
    <property type="project" value="UniProtKB-SubCell"/>
</dbReference>
<dbReference type="PANTHER" id="PTHR10815:SF5">
    <property type="entry name" value="METHYLATED-DNA--PROTEIN-CYSTEINE METHYLTRANSFERASE"/>
    <property type="match status" value="1"/>
</dbReference>
<protein>
    <recommendedName>
        <fullName evidence="8">Methylated-DNA--protein-cysteine methyltransferase</fullName>
        <ecNumber evidence="8">2.1.1.63</ecNumber>
    </recommendedName>
    <alternativeName>
        <fullName evidence="8">6-O-methylguanine-DNA methyltransferase</fullName>
        <shortName evidence="8">MGMT</shortName>
    </alternativeName>
    <alternativeName>
        <fullName evidence="8">O-6-methylguanine-DNA-alkyltransferase</fullName>
    </alternativeName>
</protein>
<keyword evidence="3 8" id="KW-0489">Methyltransferase</keyword>
<dbReference type="InterPro" id="IPR036217">
    <property type="entry name" value="MethylDNA_cys_MeTrfase_DNAb"/>
</dbReference>
<evidence type="ECO:0000256" key="2">
    <source>
        <dbReference type="ARBA" id="ARBA00022490"/>
    </source>
</evidence>
<dbReference type="Pfam" id="PF02870">
    <property type="entry name" value="Methyltransf_1N"/>
    <property type="match status" value="1"/>
</dbReference>
<comment type="function">
    <text evidence="8">Involved in the cellular defense against the biological effects of O6-methylguanine (O6-MeG) and O4-methylthymine (O4-MeT) in DNA. Repairs the methylated nucleobase in DNA by stoichiometrically transferring the methyl group to a cysteine residue in the enzyme. This is a suicide reaction: the enzyme is irreversibly inactivated.</text>
</comment>
<feature type="domain" description="Methylated-DNA-[protein]-cysteine S-methyltransferase DNA binding" evidence="9">
    <location>
        <begin position="73"/>
        <end position="152"/>
    </location>
</feature>
<evidence type="ECO:0000256" key="6">
    <source>
        <dbReference type="ARBA" id="ARBA00023204"/>
    </source>
</evidence>
<comment type="catalytic activity">
    <reaction evidence="7 8">
        <text>a 6-O-methyl-2'-deoxyguanosine in DNA + L-cysteinyl-[protein] = S-methyl-L-cysteinyl-[protein] + a 2'-deoxyguanosine in DNA</text>
        <dbReference type="Rhea" id="RHEA:24000"/>
        <dbReference type="Rhea" id="RHEA-COMP:10131"/>
        <dbReference type="Rhea" id="RHEA-COMP:10132"/>
        <dbReference type="Rhea" id="RHEA-COMP:11367"/>
        <dbReference type="Rhea" id="RHEA-COMP:11368"/>
        <dbReference type="ChEBI" id="CHEBI:29950"/>
        <dbReference type="ChEBI" id="CHEBI:82612"/>
        <dbReference type="ChEBI" id="CHEBI:85445"/>
        <dbReference type="ChEBI" id="CHEBI:85448"/>
        <dbReference type="EC" id="2.1.1.63"/>
    </reaction>
</comment>
<reference evidence="12" key="1">
    <citation type="submission" date="2016-11" db="EMBL/GenBank/DDBJ databases">
        <authorList>
            <person name="Jaros S."/>
            <person name="Januszkiewicz K."/>
            <person name="Wedrychowicz H."/>
        </authorList>
    </citation>
    <scope>NUCLEOTIDE SEQUENCE [LARGE SCALE GENOMIC DNA]</scope>
    <source>
        <strain evidence="12">DSM 7057</strain>
    </source>
</reference>
<dbReference type="NCBIfam" id="TIGR00589">
    <property type="entry name" value="ogt"/>
    <property type="match status" value="1"/>
</dbReference>
<evidence type="ECO:0000256" key="4">
    <source>
        <dbReference type="ARBA" id="ARBA00022679"/>
    </source>
</evidence>
<comment type="caution">
    <text evidence="11">The sequence shown here is derived from an EMBL/GenBank/DDBJ whole genome shotgun (WGS) entry which is preliminary data.</text>
</comment>
<dbReference type="RefSeq" id="WP_072312474.1">
    <property type="nucleotide sequence ID" value="NZ_FPIW01000075.1"/>
</dbReference>
<comment type="catalytic activity">
    <reaction evidence="1 8">
        <text>a 4-O-methyl-thymidine in DNA + L-cysteinyl-[protein] = a thymidine in DNA + S-methyl-L-cysteinyl-[protein]</text>
        <dbReference type="Rhea" id="RHEA:53428"/>
        <dbReference type="Rhea" id="RHEA-COMP:10131"/>
        <dbReference type="Rhea" id="RHEA-COMP:10132"/>
        <dbReference type="Rhea" id="RHEA-COMP:13555"/>
        <dbReference type="Rhea" id="RHEA-COMP:13556"/>
        <dbReference type="ChEBI" id="CHEBI:29950"/>
        <dbReference type="ChEBI" id="CHEBI:82612"/>
        <dbReference type="ChEBI" id="CHEBI:137386"/>
        <dbReference type="ChEBI" id="CHEBI:137387"/>
        <dbReference type="EC" id="2.1.1.63"/>
    </reaction>
</comment>
<dbReference type="PROSITE" id="PS00374">
    <property type="entry name" value="MGMT"/>
    <property type="match status" value="1"/>
</dbReference>
<dbReference type="InterPro" id="IPR023546">
    <property type="entry name" value="MGMT"/>
</dbReference>
<evidence type="ECO:0000256" key="8">
    <source>
        <dbReference type="HAMAP-Rule" id="MF_00772"/>
    </source>
</evidence>
<keyword evidence="4 8" id="KW-0808">Transferase</keyword>
<dbReference type="CDD" id="cd06445">
    <property type="entry name" value="ATase"/>
    <property type="match status" value="1"/>
</dbReference>
<dbReference type="GO" id="GO:0032259">
    <property type="term" value="P:methylation"/>
    <property type="evidence" value="ECO:0007669"/>
    <property type="project" value="UniProtKB-KW"/>
</dbReference>
<evidence type="ECO:0000256" key="5">
    <source>
        <dbReference type="ARBA" id="ARBA00022763"/>
    </source>
</evidence>
<dbReference type="GO" id="GO:0006307">
    <property type="term" value="P:DNA alkylation repair"/>
    <property type="evidence" value="ECO:0007669"/>
    <property type="project" value="UniProtKB-UniRule"/>
</dbReference>
<dbReference type="Pfam" id="PF01035">
    <property type="entry name" value="DNA_binding_1"/>
    <property type="match status" value="1"/>
</dbReference>
<dbReference type="SUPFAM" id="SSF46767">
    <property type="entry name" value="Methylated DNA-protein cysteine methyltransferase, C-terminal domain"/>
    <property type="match status" value="1"/>
</dbReference>
<evidence type="ECO:0000313" key="11">
    <source>
        <dbReference type="EMBL" id="SFW71065.1"/>
    </source>
</evidence>
<dbReference type="FunFam" id="1.10.10.10:FF:000337">
    <property type="entry name" value="Methylated-DNA--protein-cysteine methyltransferase"/>
    <property type="match status" value="1"/>
</dbReference>
<keyword evidence="6 8" id="KW-0234">DNA repair</keyword>
<evidence type="ECO:0000313" key="12">
    <source>
        <dbReference type="Proteomes" id="UP000182680"/>
    </source>
</evidence>
<dbReference type="Gene3D" id="1.10.10.10">
    <property type="entry name" value="Winged helix-like DNA-binding domain superfamily/Winged helix DNA-binding domain"/>
    <property type="match status" value="1"/>
</dbReference>
<dbReference type="GO" id="GO:0003908">
    <property type="term" value="F:methylated-DNA-[protein]-cysteine S-methyltransferase activity"/>
    <property type="evidence" value="ECO:0007669"/>
    <property type="project" value="UniProtKB-UniRule"/>
</dbReference>
<sequence length="166" mass="18412">MKNLWFYTCPIGKIGIVEKNGAICQVFFSTEAPPDGFTLQKSPVIERAEHQLTEYFAGDRKEFDLPLDLGGTEFQATVWQALQTIPAGETRSYKDVAVMIGKPGASRAVGMANNRNPVAIIVPCHRVIGHDGSLTGYAGGLAIKQYLLDHEKMWQPERTHAQYTLF</sequence>
<evidence type="ECO:0000259" key="9">
    <source>
        <dbReference type="Pfam" id="PF01035"/>
    </source>
</evidence>
<evidence type="ECO:0000256" key="7">
    <source>
        <dbReference type="ARBA" id="ARBA00049348"/>
    </source>
</evidence>
<dbReference type="InterPro" id="IPR008332">
    <property type="entry name" value="MethylG_MeTrfase_N"/>
</dbReference>
<comment type="subcellular location">
    <subcellularLocation>
        <location evidence="8">Cytoplasm</location>
    </subcellularLocation>
</comment>
<dbReference type="InterPro" id="IPR036631">
    <property type="entry name" value="MGMT_N_sf"/>
</dbReference>
<dbReference type="InterPro" id="IPR014048">
    <property type="entry name" value="MethylDNA_cys_MeTrfase_DNA-bd"/>
</dbReference>
<proteinExistence type="inferred from homology"/>
<keyword evidence="5 8" id="KW-0227">DNA damage</keyword>
<dbReference type="Proteomes" id="UP000182680">
    <property type="component" value="Unassembled WGS sequence"/>
</dbReference>
<dbReference type="AlphaFoldDB" id="A0AA94HV21"/>
<name>A0AA94HV21_DESDE</name>
<evidence type="ECO:0000256" key="3">
    <source>
        <dbReference type="ARBA" id="ARBA00022603"/>
    </source>
</evidence>
<comment type="miscellaneous">
    <text evidence="8">This enzyme catalyzes only one turnover and therefore is not strictly catalytic. According to one definition, an enzyme is a biocatalyst that acts repeatedly and over many reaction cycles.</text>
</comment>
<dbReference type="EMBL" id="FPIW01000075">
    <property type="protein sequence ID" value="SFW71065.1"/>
    <property type="molecule type" value="Genomic_DNA"/>
</dbReference>
<keyword evidence="2 8" id="KW-0963">Cytoplasm</keyword>
<organism evidence="11 12">
    <name type="scientific">Desulfovibrio desulfuricans</name>
    <dbReference type="NCBI Taxonomy" id="876"/>
    <lineage>
        <taxon>Bacteria</taxon>
        <taxon>Pseudomonadati</taxon>
        <taxon>Thermodesulfobacteriota</taxon>
        <taxon>Desulfovibrionia</taxon>
        <taxon>Desulfovibrionales</taxon>
        <taxon>Desulfovibrionaceae</taxon>
        <taxon>Desulfovibrio</taxon>
    </lineage>
</organism>
<gene>
    <name evidence="11" type="ORF">SAMN02910291_02653</name>
</gene>
<feature type="domain" description="Methylguanine DNA methyltransferase ribonuclease-like" evidence="10">
    <location>
        <begin position="6"/>
        <end position="69"/>
    </location>
</feature>
<dbReference type="EC" id="2.1.1.63" evidence="8"/>
<dbReference type="InterPro" id="IPR001497">
    <property type="entry name" value="MethylDNA_cys_MeTrfase_AS"/>
</dbReference>
<evidence type="ECO:0000259" key="10">
    <source>
        <dbReference type="Pfam" id="PF02870"/>
    </source>
</evidence>
<dbReference type="PANTHER" id="PTHR10815">
    <property type="entry name" value="METHYLATED-DNA--PROTEIN-CYSTEINE METHYLTRANSFERASE"/>
    <property type="match status" value="1"/>
</dbReference>
<evidence type="ECO:0000256" key="1">
    <source>
        <dbReference type="ARBA" id="ARBA00001286"/>
    </source>
</evidence>
<feature type="active site" description="Nucleophile; methyl group acceptor" evidence="8">
    <location>
        <position position="124"/>
    </location>
</feature>
<accession>A0AA94HV21</accession>
<dbReference type="HAMAP" id="MF_00772">
    <property type="entry name" value="OGT"/>
    <property type="match status" value="1"/>
</dbReference>
<dbReference type="InterPro" id="IPR036388">
    <property type="entry name" value="WH-like_DNA-bd_sf"/>
</dbReference>